<gene>
    <name evidence="1" type="ORF">N7493_006119</name>
</gene>
<keyword evidence="2" id="KW-1185">Reference proteome</keyword>
<accession>A0AAD6HKB9</accession>
<reference evidence="1" key="1">
    <citation type="journal article" date="2023" name="IMA Fungus">
        <title>Comparative genomic study of the Penicillium genus elucidates a diverse pangenome and 15 lateral gene transfer events.</title>
        <authorList>
            <person name="Petersen C."/>
            <person name="Sorensen T."/>
            <person name="Nielsen M.R."/>
            <person name="Sondergaard T.E."/>
            <person name="Sorensen J.L."/>
            <person name="Fitzpatrick D.A."/>
            <person name="Frisvad J.C."/>
            <person name="Nielsen K.L."/>
        </authorList>
    </citation>
    <scope>NUCLEOTIDE SEQUENCE</scope>
    <source>
        <strain evidence="1">IBT 17514</strain>
    </source>
</reference>
<dbReference type="EMBL" id="JAQJAN010000008">
    <property type="protein sequence ID" value="KAJ5724391.1"/>
    <property type="molecule type" value="Genomic_DNA"/>
</dbReference>
<evidence type="ECO:0000313" key="2">
    <source>
        <dbReference type="Proteomes" id="UP001215712"/>
    </source>
</evidence>
<name>A0AAD6HKB9_9EURO</name>
<protein>
    <submittedName>
        <fullName evidence="1">Uncharacterized protein</fullName>
    </submittedName>
</protein>
<reference evidence="1" key="2">
    <citation type="submission" date="2023-01" db="EMBL/GenBank/DDBJ databases">
        <authorList>
            <person name="Petersen C."/>
        </authorList>
    </citation>
    <scope>NUCLEOTIDE SEQUENCE</scope>
    <source>
        <strain evidence="1">IBT 17514</strain>
    </source>
</reference>
<sequence length="167" mass="18573">MFRCASPRFPFLNGLKSPRFMRYFHRVTAKFIDYDSSRNLVPKKVPIIVGNPGETYVLIDPGVGTAIRAVSLSNFASPSADGAGDRCQLTFFHDSQHFGFGSSSYPRLYIRSQMPRQTDSNARSATLFLSGKMHEIVLDGTPDAKFAENASASVQNLETTLRKLKDM</sequence>
<evidence type="ECO:0000313" key="1">
    <source>
        <dbReference type="EMBL" id="KAJ5724391.1"/>
    </source>
</evidence>
<dbReference type="AlphaFoldDB" id="A0AAD6HKB9"/>
<organism evidence="1 2">
    <name type="scientific">Penicillium malachiteum</name>
    <dbReference type="NCBI Taxonomy" id="1324776"/>
    <lineage>
        <taxon>Eukaryota</taxon>
        <taxon>Fungi</taxon>
        <taxon>Dikarya</taxon>
        <taxon>Ascomycota</taxon>
        <taxon>Pezizomycotina</taxon>
        <taxon>Eurotiomycetes</taxon>
        <taxon>Eurotiomycetidae</taxon>
        <taxon>Eurotiales</taxon>
        <taxon>Aspergillaceae</taxon>
        <taxon>Penicillium</taxon>
    </lineage>
</organism>
<dbReference type="Proteomes" id="UP001215712">
    <property type="component" value="Unassembled WGS sequence"/>
</dbReference>
<proteinExistence type="predicted"/>
<comment type="caution">
    <text evidence="1">The sequence shown here is derived from an EMBL/GenBank/DDBJ whole genome shotgun (WGS) entry which is preliminary data.</text>
</comment>